<dbReference type="AlphaFoldDB" id="A0A4Z0Q1V2"/>
<dbReference type="Proteomes" id="UP000297549">
    <property type="component" value="Unassembled WGS sequence"/>
</dbReference>
<evidence type="ECO:0000259" key="2">
    <source>
        <dbReference type="Pfam" id="PF18962"/>
    </source>
</evidence>
<reference evidence="3 4" key="1">
    <citation type="submission" date="2019-04" db="EMBL/GenBank/DDBJ databases">
        <authorList>
            <person name="Feng G."/>
            <person name="Zhang J."/>
            <person name="Zhu H."/>
        </authorList>
    </citation>
    <scope>NUCLEOTIDE SEQUENCE [LARGE SCALE GENOMIC DNA]</scope>
    <source>
        <strain evidence="3 4">JCM 31653</strain>
    </source>
</reference>
<organism evidence="3 4">
    <name type="scientific">Hymenobacter aquaticus</name>
    <dbReference type="NCBI Taxonomy" id="1867101"/>
    <lineage>
        <taxon>Bacteria</taxon>
        <taxon>Pseudomonadati</taxon>
        <taxon>Bacteroidota</taxon>
        <taxon>Cytophagia</taxon>
        <taxon>Cytophagales</taxon>
        <taxon>Hymenobacteraceae</taxon>
        <taxon>Hymenobacter</taxon>
    </lineage>
</organism>
<gene>
    <name evidence="3" type="ORF">E5K00_02200</name>
</gene>
<dbReference type="InterPro" id="IPR026444">
    <property type="entry name" value="Secre_tail"/>
</dbReference>
<keyword evidence="1" id="KW-0732">Signal</keyword>
<name>A0A4Z0Q1V2_9BACT</name>
<comment type="caution">
    <text evidence="3">The sequence shown here is derived from an EMBL/GenBank/DDBJ whole genome shotgun (WGS) entry which is preliminary data.</text>
</comment>
<proteinExistence type="predicted"/>
<evidence type="ECO:0000313" key="4">
    <source>
        <dbReference type="Proteomes" id="UP000297549"/>
    </source>
</evidence>
<sequence length="346" mass="35303">MKKNLLTGFALLTALFLSEQATAQTAGFAQWPLTTNNQDNPAVRSAGLAGNPATFKRLTISDGQVPTGAAAFAPYSAATGQAFAVLANGGGWSSNATPPGPGANPRRTFYEQFTATASAATRLDSVILDASMPSTAAGKIVVMYSLSNFTADSASITGAKGPAINNSTVILPGGVLPTTSNGSFGSGTGSISSNGAVLPQYAAGGVPSTFRFALNETSGVTLAAGQTLTVRLYFGAGSSSVGRYVLLKNVTFKSRQPALATKPAVAKQGLNVYPNPAQENLKVAHPAAVKGATVAVYSFNGQKVASFAAQPNSTSTDVRLSALAAGMYMVEYSDGQQRITSKVVKL</sequence>
<dbReference type="NCBIfam" id="TIGR04183">
    <property type="entry name" value="Por_Secre_tail"/>
    <property type="match status" value="1"/>
</dbReference>
<protein>
    <submittedName>
        <fullName evidence="3">T9SS type A sorting domain-containing protein</fullName>
    </submittedName>
</protein>
<dbReference type="Pfam" id="PF18962">
    <property type="entry name" value="Por_Secre_tail"/>
    <property type="match status" value="1"/>
</dbReference>
<accession>A0A4Z0Q1V2</accession>
<dbReference type="EMBL" id="SRLC01000001">
    <property type="protein sequence ID" value="TGE24048.1"/>
    <property type="molecule type" value="Genomic_DNA"/>
</dbReference>
<keyword evidence="4" id="KW-1185">Reference proteome</keyword>
<feature type="chain" id="PRO_5021308025" evidence="1">
    <location>
        <begin position="24"/>
        <end position="346"/>
    </location>
</feature>
<feature type="domain" description="Secretion system C-terminal sorting" evidence="2">
    <location>
        <begin position="272"/>
        <end position="344"/>
    </location>
</feature>
<dbReference type="RefSeq" id="WP_135461237.1">
    <property type="nucleotide sequence ID" value="NZ_SRLC01000001.1"/>
</dbReference>
<feature type="signal peptide" evidence="1">
    <location>
        <begin position="1"/>
        <end position="23"/>
    </location>
</feature>
<dbReference type="OrthoDB" id="871802at2"/>
<evidence type="ECO:0000256" key="1">
    <source>
        <dbReference type="SAM" id="SignalP"/>
    </source>
</evidence>
<evidence type="ECO:0000313" key="3">
    <source>
        <dbReference type="EMBL" id="TGE24048.1"/>
    </source>
</evidence>